<accession>A0A3N4J1D4</accession>
<gene>
    <name evidence="2" type="ORF">L873DRAFT_1848877</name>
</gene>
<proteinExistence type="predicted"/>
<dbReference type="AlphaFoldDB" id="A0A3N4J1D4"/>
<reference evidence="2 3" key="1">
    <citation type="journal article" date="2018" name="Nat. Ecol. Evol.">
        <title>Pezizomycetes genomes reveal the molecular basis of ectomycorrhizal truffle lifestyle.</title>
        <authorList>
            <person name="Murat C."/>
            <person name="Payen T."/>
            <person name="Noel B."/>
            <person name="Kuo A."/>
            <person name="Morin E."/>
            <person name="Chen J."/>
            <person name="Kohler A."/>
            <person name="Krizsan K."/>
            <person name="Balestrini R."/>
            <person name="Da Silva C."/>
            <person name="Montanini B."/>
            <person name="Hainaut M."/>
            <person name="Levati E."/>
            <person name="Barry K.W."/>
            <person name="Belfiori B."/>
            <person name="Cichocki N."/>
            <person name="Clum A."/>
            <person name="Dockter R.B."/>
            <person name="Fauchery L."/>
            <person name="Guy J."/>
            <person name="Iotti M."/>
            <person name="Le Tacon F."/>
            <person name="Lindquist E.A."/>
            <person name="Lipzen A."/>
            <person name="Malagnac F."/>
            <person name="Mello A."/>
            <person name="Molinier V."/>
            <person name="Miyauchi S."/>
            <person name="Poulain J."/>
            <person name="Riccioni C."/>
            <person name="Rubini A."/>
            <person name="Sitrit Y."/>
            <person name="Splivallo R."/>
            <person name="Traeger S."/>
            <person name="Wang M."/>
            <person name="Zifcakova L."/>
            <person name="Wipf D."/>
            <person name="Zambonelli A."/>
            <person name="Paolocci F."/>
            <person name="Nowrousian M."/>
            <person name="Ottonello S."/>
            <person name="Baldrian P."/>
            <person name="Spatafora J.W."/>
            <person name="Henrissat B."/>
            <person name="Nagy L.G."/>
            <person name="Aury J.M."/>
            <person name="Wincker P."/>
            <person name="Grigoriev I.V."/>
            <person name="Bonfante P."/>
            <person name="Martin F.M."/>
        </authorList>
    </citation>
    <scope>NUCLEOTIDE SEQUENCE [LARGE SCALE GENOMIC DNA]</scope>
    <source>
        <strain evidence="2 3">120613-1</strain>
    </source>
</reference>
<evidence type="ECO:0000313" key="3">
    <source>
        <dbReference type="Proteomes" id="UP000276215"/>
    </source>
</evidence>
<keyword evidence="3" id="KW-1185">Reference proteome</keyword>
<name>A0A3N4J1D4_9PEZI</name>
<organism evidence="2 3">
    <name type="scientific">Choiromyces venosus 120613-1</name>
    <dbReference type="NCBI Taxonomy" id="1336337"/>
    <lineage>
        <taxon>Eukaryota</taxon>
        <taxon>Fungi</taxon>
        <taxon>Dikarya</taxon>
        <taxon>Ascomycota</taxon>
        <taxon>Pezizomycotina</taxon>
        <taxon>Pezizomycetes</taxon>
        <taxon>Pezizales</taxon>
        <taxon>Tuberaceae</taxon>
        <taxon>Choiromyces</taxon>
    </lineage>
</organism>
<sequence>MCINKDLEMQCPLSVTLDELRCPFIAFNSKSLFISICRSPETPSKPRPKRLPPSSQNIKTGKDSVREITVSPALGHGHYLALVVEPPGGKTPVCLAAPPRWCSDLTCAQNFHIGHRPGTCTPATSLELTIADNVGTLYRLFLSSARATGKRDTHSTITW</sequence>
<feature type="region of interest" description="Disordered" evidence="1">
    <location>
        <begin position="41"/>
        <end position="62"/>
    </location>
</feature>
<evidence type="ECO:0000256" key="1">
    <source>
        <dbReference type="SAM" id="MobiDB-lite"/>
    </source>
</evidence>
<dbReference type="Proteomes" id="UP000276215">
    <property type="component" value="Unassembled WGS sequence"/>
</dbReference>
<evidence type="ECO:0000313" key="2">
    <source>
        <dbReference type="EMBL" id="RPA90260.1"/>
    </source>
</evidence>
<protein>
    <submittedName>
        <fullName evidence="2">Uncharacterized protein</fullName>
    </submittedName>
</protein>
<dbReference type="EMBL" id="ML120532">
    <property type="protein sequence ID" value="RPA90260.1"/>
    <property type="molecule type" value="Genomic_DNA"/>
</dbReference>